<evidence type="ECO:0000313" key="9">
    <source>
        <dbReference type="Proteomes" id="UP000295096"/>
    </source>
</evidence>
<dbReference type="InterPro" id="IPR000620">
    <property type="entry name" value="EamA_dom"/>
</dbReference>
<evidence type="ECO:0000256" key="3">
    <source>
        <dbReference type="ARBA" id="ARBA00022692"/>
    </source>
</evidence>
<feature type="transmembrane region" description="Helical" evidence="6">
    <location>
        <begin position="132"/>
        <end position="150"/>
    </location>
</feature>
<feature type="domain" description="EamA" evidence="7">
    <location>
        <begin position="1"/>
        <end position="115"/>
    </location>
</feature>
<dbReference type="InterPro" id="IPR050638">
    <property type="entry name" value="AA-Vitamin_Transporters"/>
</dbReference>
<evidence type="ECO:0000256" key="6">
    <source>
        <dbReference type="SAM" id="Phobius"/>
    </source>
</evidence>
<dbReference type="Proteomes" id="UP000295096">
    <property type="component" value="Unassembled WGS sequence"/>
</dbReference>
<evidence type="ECO:0000256" key="5">
    <source>
        <dbReference type="ARBA" id="ARBA00023136"/>
    </source>
</evidence>
<evidence type="ECO:0000256" key="2">
    <source>
        <dbReference type="ARBA" id="ARBA00022475"/>
    </source>
</evidence>
<evidence type="ECO:0000256" key="1">
    <source>
        <dbReference type="ARBA" id="ARBA00004651"/>
    </source>
</evidence>
<organism evidence="8 9">
    <name type="scientific">Dankookia rubra</name>
    <dbReference type="NCBI Taxonomy" id="1442381"/>
    <lineage>
        <taxon>Bacteria</taxon>
        <taxon>Pseudomonadati</taxon>
        <taxon>Pseudomonadota</taxon>
        <taxon>Alphaproteobacteria</taxon>
        <taxon>Acetobacterales</taxon>
        <taxon>Roseomonadaceae</taxon>
        <taxon>Dankookia</taxon>
    </lineage>
</organism>
<dbReference type="InterPro" id="IPR037185">
    <property type="entry name" value="EmrE-like"/>
</dbReference>
<dbReference type="PANTHER" id="PTHR32322:SF18">
    <property type="entry name" value="S-ADENOSYLMETHIONINE_S-ADENOSYLHOMOCYSTEINE TRANSPORTER"/>
    <property type="match status" value="1"/>
</dbReference>
<evidence type="ECO:0000259" key="7">
    <source>
        <dbReference type="Pfam" id="PF00892"/>
    </source>
</evidence>
<keyword evidence="2" id="KW-1003">Cell membrane</keyword>
<keyword evidence="5 6" id="KW-0472">Membrane</keyword>
<dbReference type="SUPFAM" id="SSF103481">
    <property type="entry name" value="Multidrug resistance efflux transporter EmrE"/>
    <property type="match status" value="2"/>
</dbReference>
<feature type="transmembrane region" description="Helical" evidence="6">
    <location>
        <begin position="43"/>
        <end position="67"/>
    </location>
</feature>
<keyword evidence="3 6" id="KW-0812">Transmembrane</keyword>
<dbReference type="PANTHER" id="PTHR32322">
    <property type="entry name" value="INNER MEMBRANE TRANSPORTER"/>
    <property type="match status" value="1"/>
</dbReference>
<feature type="transmembrane region" description="Helical" evidence="6">
    <location>
        <begin position="12"/>
        <end position="31"/>
    </location>
</feature>
<name>A0A4R5QMU4_9PROT</name>
<proteinExistence type="predicted"/>
<protein>
    <submittedName>
        <fullName evidence="8">DMT family transporter</fullName>
    </submittedName>
</protein>
<dbReference type="Gene3D" id="1.10.3730.20">
    <property type="match status" value="1"/>
</dbReference>
<reference evidence="8 9" key="1">
    <citation type="journal article" date="2016" name="J. Microbiol.">
        <title>Dankookia rubra gen. nov., sp. nov., an alphaproteobacterium isolated from sediment of a shallow stream.</title>
        <authorList>
            <person name="Kim W.H."/>
            <person name="Kim D.H."/>
            <person name="Kang K."/>
            <person name="Ahn T.Y."/>
        </authorList>
    </citation>
    <scope>NUCLEOTIDE SEQUENCE [LARGE SCALE GENOMIC DNA]</scope>
    <source>
        <strain evidence="8 9">JCM30602</strain>
    </source>
</reference>
<dbReference type="AlphaFoldDB" id="A0A4R5QMU4"/>
<evidence type="ECO:0000313" key="8">
    <source>
        <dbReference type="EMBL" id="TDH64067.1"/>
    </source>
</evidence>
<feature type="transmembrane region" description="Helical" evidence="6">
    <location>
        <begin position="73"/>
        <end position="92"/>
    </location>
</feature>
<dbReference type="OrthoDB" id="7850605at2"/>
<accession>A0A4R5QMU4</accession>
<sequence>MKLLMRDWPPYAFRIFAALGAVSLLVAVAAWQRDRLWPGRGQWGRLVVASVLNVSAWSVVAPLSLFWLDAAEAAIIAYTMPVWATVLAWPVLGERPGWQRFAGLGMGLAGVTLLMAGALSGGGAALAAKLPGVAAILCTALMFAGGAVFTKRWPVTMPPVPLVAWQIAIGTLPVWVIALRFETLDFSRVTWVGWGCLVYVAVVAQCAAYLAWFRALRLLPAGVAAMGSLLVPVIGVFSSAALLGEPLGLRHLAALVLTLGGVVLAARG</sequence>
<comment type="caution">
    <text evidence="8">The sequence shown here is derived from an EMBL/GenBank/DDBJ whole genome shotgun (WGS) entry which is preliminary data.</text>
</comment>
<feature type="transmembrane region" description="Helical" evidence="6">
    <location>
        <begin position="162"/>
        <end position="179"/>
    </location>
</feature>
<keyword evidence="4 6" id="KW-1133">Transmembrane helix</keyword>
<feature type="transmembrane region" description="Helical" evidence="6">
    <location>
        <begin position="219"/>
        <end position="243"/>
    </location>
</feature>
<keyword evidence="9" id="KW-1185">Reference proteome</keyword>
<feature type="transmembrane region" description="Helical" evidence="6">
    <location>
        <begin position="191"/>
        <end position="212"/>
    </location>
</feature>
<dbReference type="GO" id="GO:0005886">
    <property type="term" value="C:plasma membrane"/>
    <property type="evidence" value="ECO:0007669"/>
    <property type="project" value="UniProtKB-SubCell"/>
</dbReference>
<feature type="transmembrane region" description="Helical" evidence="6">
    <location>
        <begin position="104"/>
        <end position="126"/>
    </location>
</feature>
<evidence type="ECO:0000256" key="4">
    <source>
        <dbReference type="ARBA" id="ARBA00022989"/>
    </source>
</evidence>
<dbReference type="EMBL" id="SMSJ01000003">
    <property type="protein sequence ID" value="TDH64067.1"/>
    <property type="molecule type" value="Genomic_DNA"/>
</dbReference>
<feature type="transmembrane region" description="Helical" evidence="6">
    <location>
        <begin position="249"/>
        <end position="266"/>
    </location>
</feature>
<feature type="domain" description="EamA" evidence="7">
    <location>
        <begin position="131"/>
        <end position="265"/>
    </location>
</feature>
<gene>
    <name evidence="8" type="ORF">E2C06_03155</name>
</gene>
<comment type="subcellular location">
    <subcellularLocation>
        <location evidence="1">Cell membrane</location>
        <topology evidence="1">Multi-pass membrane protein</topology>
    </subcellularLocation>
</comment>
<dbReference type="Pfam" id="PF00892">
    <property type="entry name" value="EamA"/>
    <property type="match status" value="2"/>
</dbReference>